<dbReference type="InterPro" id="IPR041147">
    <property type="entry name" value="GH38_C"/>
</dbReference>
<dbReference type="GO" id="GO:0046872">
    <property type="term" value="F:metal ion binding"/>
    <property type="evidence" value="ECO:0007669"/>
    <property type="project" value="UniProtKB-KW"/>
</dbReference>
<dbReference type="PANTHER" id="PTHR46017:SF1">
    <property type="entry name" value="ALPHA-MANNOSIDASE 2C1"/>
    <property type="match status" value="1"/>
</dbReference>
<dbReference type="STRING" id="619300.G3AH19"/>
<dbReference type="FunFam" id="2.70.98.30:FF:000001">
    <property type="entry name" value="alpha-mannosidase 2C1 isoform X2"/>
    <property type="match status" value="1"/>
</dbReference>
<comment type="similarity">
    <text evidence="2">Belongs to the glycosyl hydrolase 38 family.</text>
</comment>
<dbReference type="InterPro" id="IPR054723">
    <property type="entry name" value="Ams1-like_N"/>
</dbReference>
<dbReference type="Gene3D" id="3.20.110.10">
    <property type="entry name" value="Glycoside hydrolase 38, N terminal domain"/>
    <property type="match status" value="1"/>
</dbReference>
<dbReference type="HOGENOM" id="CLU_003442_0_1_1"/>
<dbReference type="OrthoDB" id="10261055at2759"/>
<dbReference type="Gene3D" id="2.70.98.30">
    <property type="entry name" value="Golgi alpha-mannosidase II, domain 4"/>
    <property type="match status" value="1"/>
</dbReference>
<comment type="catalytic activity">
    <reaction evidence="1">
        <text>Hydrolysis of terminal, non-reducing alpha-D-mannose residues in alpha-D-mannosides.</text>
        <dbReference type="EC" id="3.2.1.24"/>
    </reaction>
</comment>
<proteinExistence type="inferred from homology"/>
<dbReference type="Gene3D" id="1.20.1270.50">
    <property type="entry name" value="Glycoside hydrolase family 38, central domain"/>
    <property type="match status" value="1"/>
</dbReference>
<evidence type="ECO:0000256" key="3">
    <source>
        <dbReference type="ARBA" id="ARBA00012752"/>
    </source>
</evidence>
<evidence type="ECO:0000313" key="10">
    <source>
        <dbReference type="EMBL" id="EGW35449.1"/>
    </source>
</evidence>
<evidence type="ECO:0000313" key="11">
    <source>
        <dbReference type="Proteomes" id="UP000000709"/>
    </source>
</evidence>
<dbReference type="SUPFAM" id="SSF74650">
    <property type="entry name" value="Galactose mutarotase-like"/>
    <property type="match status" value="1"/>
</dbReference>
<dbReference type="GO" id="GO:0004559">
    <property type="term" value="F:alpha-mannosidase activity"/>
    <property type="evidence" value="ECO:0007669"/>
    <property type="project" value="UniProtKB-EC"/>
</dbReference>
<name>G3AH19_SPAPN</name>
<evidence type="ECO:0000256" key="8">
    <source>
        <dbReference type="ARBA" id="ARBA00071615"/>
    </source>
</evidence>
<dbReference type="InParanoid" id="G3AH19"/>
<dbReference type="OMA" id="GQYWDAW"/>
<dbReference type="GO" id="GO:0030246">
    <property type="term" value="F:carbohydrate binding"/>
    <property type="evidence" value="ECO:0007669"/>
    <property type="project" value="InterPro"/>
</dbReference>
<dbReference type="GeneID" id="18871220"/>
<dbReference type="InterPro" id="IPR000602">
    <property type="entry name" value="Glyco_hydro_38_N"/>
</dbReference>
<feature type="domain" description="Glycoside hydrolase family 38 central" evidence="9">
    <location>
        <begin position="546"/>
        <end position="625"/>
    </location>
</feature>
<dbReference type="GO" id="GO:0019309">
    <property type="term" value="P:mannose catabolic process"/>
    <property type="evidence" value="ECO:0007669"/>
    <property type="project" value="EnsemblFungi"/>
</dbReference>
<evidence type="ECO:0000256" key="5">
    <source>
        <dbReference type="ARBA" id="ARBA00022801"/>
    </source>
</evidence>
<evidence type="ECO:0000256" key="6">
    <source>
        <dbReference type="ARBA" id="ARBA00023295"/>
    </source>
</evidence>
<dbReference type="Pfam" id="PF01074">
    <property type="entry name" value="Glyco_hydro_38N"/>
    <property type="match status" value="1"/>
</dbReference>
<protein>
    <recommendedName>
        <fullName evidence="8">Alpha-mannosidase</fullName>
        <ecNumber evidence="3">3.2.1.24</ecNumber>
    </recommendedName>
</protein>
<dbReference type="InterPro" id="IPR027291">
    <property type="entry name" value="Glyco_hydro_38_N_sf"/>
</dbReference>
<dbReference type="EC" id="3.2.1.24" evidence="3"/>
<dbReference type="GO" id="GO:0006995">
    <property type="term" value="P:cellular response to nitrogen starvation"/>
    <property type="evidence" value="ECO:0007669"/>
    <property type="project" value="EnsemblFungi"/>
</dbReference>
<reference evidence="10 11" key="1">
    <citation type="journal article" date="2011" name="Proc. Natl. Acad. Sci. U.S.A.">
        <title>Comparative genomics of xylose-fermenting fungi for enhanced biofuel production.</title>
        <authorList>
            <person name="Wohlbach D.J."/>
            <person name="Kuo A."/>
            <person name="Sato T.K."/>
            <person name="Potts K.M."/>
            <person name="Salamov A.A."/>
            <person name="LaButti K.M."/>
            <person name="Sun H."/>
            <person name="Clum A."/>
            <person name="Pangilinan J.L."/>
            <person name="Lindquist E.A."/>
            <person name="Lucas S."/>
            <person name="Lapidus A."/>
            <person name="Jin M."/>
            <person name="Gunawan C."/>
            <person name="Balan V."/>
            <person name="Dale B.E."/>
            <person name="Jeffries T.W."/>
            <person name="Zinkel R."/>
            <person name="Barry K.W."/>
            <person name="Grigoriev I.V."/>
            <person name="Gasch A.P."/>
        </authorList>
    </citation>
    <scope>NUCLEOTIDE SEQUENCE [LARGE SCALE GENOMIC DNA]</scope>
    <source>
        <strain evidence="11">NRRL Y-27907 / 11-Y1</strain>
    </source>
</reference>
<organism evidence="11">
    <name type="scientific">Spathaspora passalidarum (strain NRRL Y-27907 / 11-Y1)</name>
    <dbReference type="NCBI Taxonomy" id="619300"/>
    <lineage>
        <taxon>Eukaryota</taxon>
        <taxon>Fungi</taxon>
        <taxon>Dikarya</taxon>
        <taxon>Ascomycota</taxon>
        <taxon>Saccharomycotina</taxon>
        <taxon>Pichiomycetes</taxon>
        <taxon>Debaryomycetaceae</taxon>
        <taxon>Spathaspora</taxon>
    </lineage>
</organism>
<dbReference type="GO" id="GO:0034270">
    <property type="term" value="C:Cvt complex"/>
    <property type="evidence" value="ECO:0007669"/>
    <property type="project" value="EnsemblFungi"/>
</dbReference>
<dbReference type="EMBL" id="GL996499">
    <property type="protein sequence ID" value="EGW35449.1"/>
    <property type="molecule type" value="Genomic_DNA"/>
</dbReference>
<dbReference type="eggNOG" id="KOG4342">
    <property type="taxonomic scope" value="Eukaryota"/>
</dbReference>
<dbReference type="SMART" id="SM00872">
    <property type="entry name" value="Alpha-mann_mid"/>
    <property type="match status" value="1"/>
</dbReference>
<evidence type="ECO:0000256" key="7">
    <source>
        <dbReference type="ARBA" id="ARBA00054985"/>
    </source>
</evidence>
<dbReference type="PANTHER" id="PTHR46017">
    <property type="entry name" value="ALPHA-MANNOSIDASE 2C1"/>
    <property type="match status" value="1"/>
</dbReference>
<dbReference type="Pfam" id="PF07748">
    <property type="entry name" value="Glyco_hydro_38C"/>
    <property type="match status" value="1"/>
</dbReference>
<comment type="function">
    <text evidence="7">Degrades free oligosaccharides in the vacuole.</text>
</comment>
<gene>
    <name evidence="10" type="ORF">SPAPADRAFT_48441</name>
</gene>
<keyword evidence="11" id="KW-1185">Reference proteome</keyword>
<dbReference type="RefSeq" id="XP_007372861.1">
    <property type="nucleotide sequence ID" value="XM_007372799.1"/>
</dbReference>
<dbReference type="InterPro" id="IPR037094">
    <property type="entry name" value="Glyco_hydro_38_cen_sf"/>
</dbReference>
<dbReference type="SUPFAM" id="SSF88713">
    <property type="entry name" value="Glycoside hydrolase/deacetylase"/>
    <property type="match status" value="1"/>
</dbReference>
<evidence type="ECO:0000259" key="9">
    <source>
        <dbReference type="SMART" id="SM00872"/>
    </source>
</evidence>
<keyword evidence="4" id="KW-0479">Metal-binding</keyword>
<dbReference type="GO" id="GO:0000328">
    <property type="term" value="C:fungal-type vacuole lumen"/>
    <property type="evidence" value="ECO:0007669"/>
    <property type="project" value="EnsemblFungi"/>
</dbReference>
<dbReference type="InterPro" id="IPR011013">
    <property type="entry name" value="Gal_mutarotase_sf_dom"/>
</dbReference>
<dbReference type="FunFam" id="3.20.110.10:FF:000002">
    <property type="entry name" value="alpha-mannosidase 2C1 isoform X1"/>
    <property type="match status" value="1"/>
</dbReference>
<dbReference type="Pfam" id="PF17677">
    <property type="entry name" value="Glyco_hydro38C2"/>
    <property type="match status" value="1"/>
</dbReference>
<dbReference type="KEGG" id="spaa:SPAPADRAFT_48441"/>
<dbReference type="SUPFAM" id="SSF88688">
    <property type="entry name" value="Families 57/38 glycoside transferase middle domain"/>
    <property type="match status" value="1"/>
</dbReference>
<evidence type="ECO:0000256" key="2">
    <source>
        <dbReference type="ARBA" id="ARBA00009792"/>
    </source>
</evidence>
<evidence type="ECO:0000256" key="1">
    <source>
        <dbReference type="ARBA" id="ARBA00000365"/>
    </source>
</evidence>
<dbReference type="AlphaFoldDB" id="G3AH19"/>
<dbReference type="FunCoup" id="G3AH19">
    <property type="interactions" value="262"/>
</dbReference>
<accession>G3AH19</accession>
<dbReference type="FunFam" id="1.20.1270.50:FF:000004">
    <property type="entry name" value="alpha-mannosidase 2C1 isoform X1"/>
    <property type="match status" value="1"/>
</dbReference>
<dbReference type="Pfam" id="PF22907">
    <property type="entry name" value="Ams1-like_1st"/>
    <property type="match status" value="1"/>
</dbReference>
<dbReference type="InterPro" id="IPR028995">
    <property type="entry name" value="Glyco_hydro_57/38_cen_sf"/>
</dbReference>
<dbReference type="InterPro" id="IPR011682">
    <property type="entry name" value="Glyco_hydro_38_C"/>
</dbReference>
<dbReference type="InterPro" id="IPR011330">
    <property type="entry name" value="Glyco_hydro/deAcase_b/a-brl"/>
</dbReference>
<dbReference type="Proteomes" id="UP000000709">
    <property type="component" value="Unassembled WGS sequence"/>
</dbReference>
<dbReference type="InterPro" id="IPR015341">
    <property type="entry name" value="Glyco_hydro_38_cen"/>
</dbReference>
<dbReference type="GO" id="GO:0000329">
    <property type="term" value="C:fungal-type vacuole membrane"/>
    <property type="evidence" value="ECO:0007669"/>
    <property type="project" value="EnsemblFungi"/>
</dbReference>
<keyword evidence="5" id="KW-0378">Hydrolase</keyword>
<sequence length="1101" mass="126254">MGYDSFNRQPRFKPIDHLYESRLRQFTDGGRYVDLNLPKFYDVYRQEIGNLKSWKVPDNEHGKTQRPLWKDINFDEVHWENIGIGYRFGPSWKTFWVKFELDIPEEFLQSEGLEIQWETGSEGLLYNAVGLPLQAFSNERQSFRIPKEYRKLGKQLFYLEVACNGMFGNGSDGFPDPNKYFRLSRAHLVVLNMDARRLYYDFWILSDGSREFQGGTWQKYQAADLCTQIMNVFDSQDSESIKACRELARKMLGNKIDTEEVYDVFPHQDKRIDVFAVGNCHIDTAWEWPFAETKRKIVRSWTTQLKIADEYPEYVFVASQMQQFKWLKQYHPEILTRIKEKFTTNQFLPIGGSWVENDTNVPNGESLIRQFLLGQRFQMNEFGFYSNIFWLPDTFGYSSQIPQICQIVGVSRFLTQKLSWNNINTFPLTTFNWKALDGSQVLVHMPPANTYTASAHFGDVMRSSHQHKNLRDVPAGLLLYGHGDGGGGPTEEMLEKLRRCRGLANTVGLMPTVQLGVTIDDFYEHVLENSNQGQKLPTWTGEIYLEFHRGTYTTQALVKKYMRQGEIALHDLELIAGLVSIKFDKYKYPAKEINDLWEDLLLCQFHDVLPGSCIGEVYYDEVHPMLESLLKKAAGLIQDALRYLRKPKSVKEVQLVNTFPWDRTNEIVHVHKQESPELFQLLEGQNVGIVQNDGATRSISVNSINGETTINNSVDYPASVQEKDGFFVLSNKLLSAKISPTGIVTSLYDEVNQREIIDSTPTDQTSSEFIGGNQFVLFDDEPLNWPAWDTELHSLEKFKLLNNGESQVLVNDELESSILVTHRISSQSSIHTVISLAGVKTKDNLENNFLKFSSKVSWHENNLFLKVQFPTTIFTPPTANYETQFGITTRPTHYNTTWDVAKFEVAHHKFMDLSEFNYGVSILNNCKYGGAIHGNLMRLSLLRSAKAPDDRADMGDYHEFEYAIYPHAGNLGESTVRAGYNFNYKLIAEPIAHTDLFKSVKLEGGKSLVLSHIKRGENDYDVNQFEVFKTDTPEKSLVLRVYESLGGSSSGKLVFDKSLKVDSVFKTCALEIHGEQLRVDDGSVDISLRSFEIATYKVYLK</sequence>
<keyword evidence="6" id="KW-0326">Glycosidase</keyword>
<dbReference type="GO" id="GO:0042149">
    <property type="term" value="P:cellular response to glucose starvation"/>
    <property type="evidence" value="ECO:0007669"/>
    <property type="project" value="EnsemblFungi"/>
</dbReference>
<evidence type="ECO:0000256" key="4">
    <source>
        <dbReference type="ARBA" id="ARBA00022723"/>
    </source>
</evidence>
<dbReference type="GO" id="GO:0009313">
    <property type="term" value="P:oligosaccharide catabolic process"/>
    <property type="evidence" value="ECO:0007669"/>
    <property type="project" value="EnsemblFungi"/>
</dbReference>
<dbReference type="Pfam" id="PF09261">
    <property type="entry name" value="Alpha-mann_mid"/>
    <property type="match status" value="1"/>
</dbReference>